<dbReference type="GeneID" id="72067520"/>
<dbReference type="EMBL" id="CP086357">
    <property type="protein sequence ID" value="UNI19386.1"/>
    <property type="molecule type" value="Genomic_DNA"/>
</dbReference>
<evidence type="ECO:0000256" key="1">
    <source>
        <dbReference type="ARBA" id="ARBA00023242"/>
    </source>
</evidence>
<dbReference type="Gene3D" id="4.10.240.10">
    <property type="entry name" value="Zn(2)-C6 fungal-type DNA-binding domain"/>
    <property type="match status" value="1"/>
</dbReference>
<dbReference type="GO" id="GO:0000981">
    <property type="term" value="F:DNA-binding transcription factor activity, RNA polymerase II-specific"/>
    <property type="evidence" value="ECO:0007669"/>
    <property type="project" value="InterPro"/>
</dbReference>
<dbReference type="PROSITE" id="PS00463">
    <property type="entry name" value="ZN2_CY6_FUNGAL_1"/>
    <property type="match status" value="1"/>
</dbReference>
<evidence type="ECO:0000313" key="5">
    <source>
        <dbReference type="Proteomes" id="UP000829364"/>
    </source>
</evidence>
<feature type="compositionally biased region" description="Low complexity" evidence="2">
    <location>
        <begin position="1"/>
        <end position="36"/>
    </location>
</feature>
<dbReference type="InterPro" id="IPR036864">
    <property type="entry name" value="Zn2-C6_fun-type_DNA-bd_sf"/>
</dbReference>
<feature type="compositionally biased region" description="Pro residues" evidence="2">
    <location>
        <begin position="37"/>
        <end position="54"/>
    </location>
</feature>
<feature type="region of interest" description="Disordered" evidence="2">
    <location>
        <begin position="98"/>
        <end position="151"/>
    </location>
</feature>
<dbReference type="RefSeq" id="XP_047842867.1">
    <property type="nucleotide sequence ID" value="XM_047986883.1"/>
</dbReference>
<dbReference type="GO" id="GO:0008270">
    <property type="term" value="F:zinc ion binding"/>
    <property type="evidence" value="ECO:0007669"/>
    <property type="project" value="InterPro"/>
</dbReference>
<name>A0A9Q8VBW9_9HYPO</name>
<feature type="compositionally biased region" description="Polar residues" evidence="2">
    <location>
        <begin position="99"/>
        <end position="112"/>
    </location>
</feature>
<dbReference type="InterPro" id="IPR001138">
    <property type="entry name" value="Zn2Cys6_DnaBD"/>
</dbReference>
<accession>A0A9Q8VBW9</accession>
<keyword evidence="1" id="KW-0539">Nucleus</keyword>
<feature type="compositionally biased region" description="Low complexity" evidence="2">
    <location>
        <begin position="118"/>
        <end position="130"/>
    </location>
</feature>
<evidence type="ECO:0000256" key="2">
    <source>
        <dbReference type="SAM" id="MobiDB-lite"/>
    </source>
</evidence>
<dbReference type="AlphaFoldDB" id="A0A9Q8VBW9"/>
<dbReference type="KEGG" id="ptkz:JDV02_005571"/>
<dbReference type="OrthoDB" id="4222821at2759"/>
<sequence length="190" mass="20655">MYARVAPSASAAEAPSPVAAYQQQHAALATTAAGAALPPPPPPGQQRHQQPPPETRIQEPWRRSACDRCRAQKLRCVRAKEDDTSRPCTRCLRIRYPCFTSSVNPPGRNSSRLPPPSESTASAASSAANRSTRKKATRRRASEDVSLVALDQQHSPISMGWPLIQDEDQNEEAGVFEDGGMLMLTPSEEN</sequence>
<evidence type="ECO:0000313" key="4">
    <source>
        <dbReference type="EMBL" id="UNI19386.1"/>
    </source>
</evidence>
<protein>
    <recommendedName>
        <fullName evidence="3">Zn(2)-C6 fungal-type domain-containing protein</fullName>
    </recommendedName>
</protein>
<reference evidence="4" key="1">
    <citation type="submission" date="2021-11" db="EMBL/GenBank/DDBJ databases">
        <title>Purpureocillium_takamizusanense_genome.</title>
        <authorList>
            <person name="Nguyen N.-H."/>
        </authorList>
    </citation>
    <scope>NUCLEOTIDE SEQUENCE</scope>
    <source>
        <strain evidence="4">PT3</strain>
    </source>
</reference>
<dbReference type="PROSITE" id="PS50048">
    <property type="entry name" value="ZN2_CY6_FUNGAL_2"/>
    <property type="match status" value="1"/>
</dbReference>
<proteinExistence type="predicted"/>
<evidence type="ECO:0000259" key="3">
    <source>
        <dbReference type="PROSITE" id="PS50048"/>
    </source>
</evidence>
<feature type="domain" description="Zn(2)-C6 fungal-type" evidence="3">
    <location>
        <begin position="65"/>
        <end position="98"/>
    </location>
</feature>
<dbReference type="Proteomes" id="UP000829364">
    <property type="component" value="Chromosome 4"/>
</dbReference>
<keyword evidence="5" id="KW-1185">Reference proteome</keyword>
<dbReference type="Pfam" id="PF00172">
    <property type="entry name" value="Zn_clus"/>
    <property type="match status" value="1"/>
</dbReference>
<gene>
    <name evidence="4" type="ORF">JDV02_005571</name>
</gene>
<dbReference type="SUPFAM" id="SSF57701">
    <property type="entry name" value="Zn2/Cys6 DNA-binding domain"/>
    <property type="match status" value="1"/>
</dbReference>
<feature type="region of interest" description="Disordered" evidence="2">
    <location>
        <begin position="1"/>
        <end position="64"/>
    </location>
</feature>
<dbReference type="CDD" id="cd00067">
    <property type="entry name" value="GAL4"/>
    <property type="match status" value="1"/>
</dbReference>
<organism evidence="4 5">
    <name type="scientific">Purpureocillium takamizusanense</name>
    <dbReference type="NCBI Taxonomy" id="2060973"/>
    <lineage>
        <taxon>Eukaryota</taxon>
        <taxon>Fungi</taxon>
        <taxon>Dikarya</taxon>
        <taxon>Ascomycota</taxon>
        <taxon>Pezizomycotina</taxon>
        <taxon>Sordariomycetes</taxon>
        <taxon>Hypocreomycetidae</taxon>
        <taxon>Hypocreales</taxon>
        <taxon>Ophiocordycipitaceae</taxon>
        <taxon>Purpureocillium</taxon>
    </lineage>
</organism>